<evidence type="ECO:0000313" key="7">
    <source>
        <dbReference type="EMBL" id="RKI91697.1"/>
    </source>
</evidence>
<keyword evidence="8" id="KW-1185">Reference proteome</keyword>
<keyword evidence="4 5" id="KW-0411">Iron-sulfur</keyword>
<evidence type="ECO:0000256" key="2">
    <source>
        <dbReference type="ARBA" id="ARBA00022723"/>
    </source>
</evidence>
<comment type="caution">
    <text evidence="7">The sequence shown here is derived from an EMBL/GenBank/DDBJ whole genome shotgun (WGS) entry which is preliminary data.</text>
</comment>
<dbReference type="AlphaFoldDB" id="A0A3A9AJZ3"/>
<feature type="binding site" evidence="5">
    <location>
        <position position="69"/>
    </location>
    <ligand>
        <name>[4Fe-4S] cluster</name>
        <dbReference type="ChEBI" id="CHEBI:49883"/>
        <note>4Fe-4S-S-AdoMet</note>
    </ligand>
</feature>
<evidence type="ECO:0000256" key="1">
    <source>
        <dbReference type="ARBA" id="ARBA00022691"/>
    </source>
</evidence>
<keyword evidence="3 5" id="KW-0408">Iron</keyword>
<dbReference type="RefSeq" id="WP_120468873.1">
    <property type="nucleotide sequence ID" value="NZ_RAYQ01000008.1"/>
</dbReference>
<dbReference type="PANTHER" id="PTHR43075:SF1">
    <property type="entry name" value="FORMATE LYASE ACTIVATING ENZYME, PUTATIVE (AFU_ORTHOLOGUE AFUA_2G15630)-RELATED"/>
    <property type="match status" value="1"/>
</dbReference>
<evidence type="ECO:0000313" key="8">
    <source>
        <dbReference type="Proteomes" id="UP000280696"/>
    </source>
</evidence>
<accession>A0A3A9AJZ3</accession>
<dbReference type="OrthoDB" id="9781783at2"/>
<evidence type="ECO:0000256" key="5">
    <source>
        <dbReference type="PIRSR" id="PIRSR004869-50"/>
    </source>
</evidence>
<keyword evidence="2 5" id="KW-0479">Metal-binding</keyword>
<dbReference type="InterPro" id="IPR007197">
    <property type="entry name" value="rSAM"/>
</dbReference>
<dbReference type="PIRSF" id="PIRSF004869">
    <property type="entry name" value="PflX_prd"/>
    <property type="match status" value="1"/>
</dbReference>
<dbReference type="SFLD" id="SFLDS00029">
    <property type="entry name" value="Radical_SAM"/>
    <property type="match status" value="1"/>
</dbReference>
<dbReference type="SUPFAM" id="SSF102114">
    <property type="entry name" value="Radical SAM enzymes"/>
    <property type="match status" value="1"/>
</dbReference>
<organism evidence="7 8">
    <name type="scientific">Parablautia intestinalis</name>
    <dbReference type="NCBI Taxonomy" id="2320100"/>
    <lineage>
        <taxon>Bacteria</taxon>
        <taxon>Bacillati</taxon>
        <taxon>Bacillota</taxon>
        <taxon>Clostridia</taxon>
        <taxon>Lachnospirales</taxon>
        <taxon>Lachnospiraceae</taxon>
        <taxon>Parablautia</taxon>
    </lineage>
</organism>
<gene>
    <name evidence="7" type="ORF">D7V94_08800</name>
</gene>
<dbReference type="Proteomes" id="UP000280696">
    <property type="component" value="Unassembled WGS sequence"/>
</dbReference>
<dbReference type="Pfam" id="PF04055">
    <property type="entry name" value="Radical_SAM"/>
    <property type="match status" value="1"/>
</dbReference>
<protein>
    <submittedName>
        <fullName evidence="7">Radical SAM protein</fullName>
    </submittedName>
</protein>
<proteinExistence type="predicted"/>
<dbReference type="GO" id="GO:0003824">
    <property type="term" value="F:catalytic activity"/>
    <property type="evidence" value="ECO:0007669"/>
    <property type="project" value="InterPro"/>
</dbReference>
<feature type="binding site" evidence="5">
    <location>
        <position position="72"/>
    </location>
    <ligand>
        <name>[4Fe-4S] cluster</name>
        <dbReference type="ChEBI" id="CHEBI:49883"/>
        <note>4Fe-4S-S-AdoMet</note>
    </ligand>
</feature>
<dbReference type="InterPro" id="IPR016431">
    <property type="entry name" value="Pyrv-formate_lyase-activ_prd"/>
</dbReference>
<evidence type="ECO:0000256" key="3">
    <source>
        <dbReference type="ARBA" id="ARBA00023004"/>
    </source>
</evidence>
<dbReference type="Gene3D" id="3.20.20.70">
    <property type="entry name" value="Aldolase class I"/>
    <property type="match status" value="1"/>
</dbReference>
<dbReference type="EMBL" id="RAYQ01000008">
    <property type="protein sequence ID" value="RKI91697.1"/>
    <property type="molecule type" value="Genomic_DNA"/>
</dbReference>
<dbReference type="PANTHER" id="PTHR43075">
    <property type="entry name" value="FORMATE LYASE ACTIVATING ENZYME, PUTATIVE (AFU_ORTHOLOGUE AFUA_2G15630)-RELATED"/>
    <property type="match status" value="1"/>
</dbReference>
<evidence type="ECO:0000259" key="6">
    <source>
        <dbReference type="Pfam" id="PF04055"/>
    </source>
</evidence>
<comment type="cofactor">
    <cofactor evidence="5">
        <name>[4Fe-4S] cluster</name>
        <dbReference type="ChEBI" id="CHEBI:49883"/>
    </cofactor>
    <text evidence="5">Binds 1 [4Fe-4S] cluster. The cluster is coordinated with 3 cysteines and an exchangeable S-adenosyl-L-methionine.</text>
</comment>
<sequence>MGWGELSSSPCNLCPRECGAGRKDGQTGYCLSDNRIFVARAALHMWEEPCISGEAGSGTVFFSGCNLRCVYCQNYQIAAGKKGRQVSVKELAEIFLMLQAQGAANINLVTPDHYIDQIVRAVLEAKDMGLLIPVVYNGSGYEKREVIRNLAEIVDIFLTDFKYMDGELAEKYSKAPDYPAVAKGALAEMVRIAGSAAFDEKGMMQKGIIVRHLLLPGHKKNAKEVIRYLYETYQDKIYISIMNQYTPFVKTGADSGFKELRRKVTRREYESVTDYAIDLGVRNAFIQEGDTARESFVPEFDLNFHV</sequence>
<feature type="binding site" evidence="5">
    <location>
        <position position="65"/>
    </location>
    <ligand>
        <name>[4Fe-4S] cluster</name>
        <dbReference type="ChEBI" id="CHEBI:49883"/>
        <note>4Fe-4S-S-AdoMet</note>
    </ligand>
</feature>
<dbReference type="InterPro" id="IPR040085">
    <property type="entry name" value="MJ0674-like"/>
</dbReference>
<keyword evidence="1 5" id="KW-0949">S-adenosyl-L-methionine</keyword>
<dbReference type="InterPro" id="IPR013785">
    <property type="entry name" value="Aldolase_TIM"/>
</dbReference>
<dbReference type="InterPro" id="IPR058240">
    <property type="entry name" value="rSAM_sf"/>
</dbReference>
<feature type="domain" description="Radical SAM core" evidence="6">
    <location>
        <begin position="60"/>
        <end position="178"/>
    </location>
</feature>
<dbReference type="GO" id="GO:0046872">
    <property type="term" value="F:metal ion binding"/>
    <property type="evidence" value="ECO:0007669"/>
    <property type="project" value="UniProtKB-KW"/>
</dbReference>
<dbReference type="SFLD" id="SFLDG01099">
    <property type="entry name" value="Uncharacterised_Radical_SAM_Su"/>
    <property type="match status" value="1"/>
</dbReference>
<reference evidence="7 8" key="1">
    <citation type="submission" date="2018-09" db="EMBL/GenBank/DDBJ databases">
        <title>Murine metabolic-syndrome-specific gut microbial biobank.</title>
        <authorList>
            <person name="Liu C."/>
        </authorList>
    </citation>
    <scope>NUCLEOTIDE SEQUENCE [LARGE SCALE GENOMIC DNA]</scope>
    <source>
        <strain evidence="7 8">0.1xD8-82</strain>
    </source>
</reference>
<name>A0A3A9AJZ3_9FIRM</name>
<evidence type="ECO:0000256" key="4">
    <source>
        <dbReference type="ARBA" id="ARBA00023014"/>
    </source>
</evidence>
<dbReference type="CDD" id="cd01335">
    <property type="entry name" value="Radical_SAM"/>
    <property type="match status" value="1"/>
</dbReference>
<dbReference type="GO" id="GO:0051536">
    <property type="term" value="F:iron-sulfur cluster binding"/>
    <property type="evidence" value="ECO:0007669"/>
    <property type="project" value="UniProtKB-KW"/>
</dbReference>